<dbReference type="STRING" id="640948.SAMN05216238_101410"/>
<dbReference type="EMBL" id="FOMR01000001">
    <property type="protein sequence ID" value="SFD45430.1"/>
    <property type="molecule type" value="Genomic_DNA"/>
</dbReference>
<evidence type="ECO:0000256" key="7">
    <source>
        <dbReference type="SAM" id="Phobius"/>
    </source>
</evidence>
<accession>A0A1I1SQT6</accession>
<gene>
    <name evidence="8" type="ORF">SAMN05216238_101410</name>
</gene>
<evidence type="ECO:0000256" key="6">
    <source>
        <dbReference type="ARBA" id="ARBA00023136"/>
    </source>
</evidence>
<dbReference type="Proteomes" id="UP000199474">
    <property type="component" value="Unassembled WGS sequence"/>
</dbReference>
<dbReference type="OrthoDB" id="9027281at2"/>
<keyword evidence="6 7" id="KW-0472">Membrane</keyword>
<comment type="subcellular location">
    <subcellularLocation>
        <location evidence="1">Cell membrane</location>
        <topology evidence="1">Multi-pass membrane protein</topology>
    </subcellularLocation>
</comment>
<keyword evidence="5 7" id="KW-1133">Transmembrane helix</keyword>
<dbReference type="GO" id="GO:0005886">
    <property type="term" value="C:plasma membrane"/>
    <property type="evidence" value="ECO:0007669"/>
    <property type="project" value="UniProtKB-SubCell"/>
</dbReference>
<dbReference type="GO" id="GO:0015109">
    <property type="term" value="F:chromate transmembrane transporter activity"/>
    <property type="evidence" value="ECO:0007669"/>
    <property type="project" value="InterPro"/>
</dbReference>
<dbReference type="Pfam" id="PF02417">
    <property type="entry name" value="Chromate_transp"/>
    <property type="match status" value="1"/>
</dbReference>
<feature type="transmembrane region" description="Helical" evidence="7">
    <location>
        <begin position="130"/>
        <end position="150"/>
    </location>
</feature>
<organism evidence="8 9">
    <name type="scientific">Lentibacillus persicus</name>
    <dbReference type="NCBI Taxonomy" id="640948"/>
    <lineage>
        <taxon>Bacteria</taxon>
        <taxon>Bacillati</taxon>
        <taxon>Bacillota</taxon>
        <taxon>Bacilli</taxon>
        <taxon>Bacillales</taxon>
        <taxon>Bacillaceae</taxon>
        <taxon>Lentibacillus</taxon>
    </lineage>
</organism>
<evidence type="ECO:0000313" key="8">
    <source>
        <dbReference type="EMBL" id="SFD45430.1"/>
    </source>
</evidence>
<dbReference type="InterPro" id="IPR003370">
    <property type="entry name" value="Chromate_transpt"/>
</dbReference>
<evidence type="ECO:0000256" key="1">
    <source>
        <dbReference type="ARBA" id="ARBA00004651"/>
    </source>
</evidence>
<keyword evidence="9" id="KW-1185">Reference proteome</keyword>
<evidence type="ECO:0000256" key="3">
    <source>
        <dbReference type="ARBA" id="ARBA00022475"/>
    </source>
</evidence>
<comment type="similarity">
    <text evidence="2">Belongs to the chromate ion transporter (CHR) (TC 2.A.51) family.</text>
</comment>
<proteinExistence type="inferred from homology"/>
<dbReference type="PANTHER" id="PTHR43663">
    <property type="entry name" value="CHROMATE TRANSPORT PROTEIN-RELATED"/>
    <property type="match status" value="1"/>
</dbReference>
<dbReference type="InterPro" id="IPR052518">
    <property type="entry name" value="CHR_Transporter"/>
</dbReference>
<reference evidence="9" key="1">
    <citation type="submission" date="2016-10" db="EMBL/GenBank/DDBJ databases">
        <authorList>
            <person name="Varghese N."/>
            <person name="Submissions S."/>
        </authorList>
    </citation>
    <scope>NUCLEOTIDE SEQUENCE [LARGE SCALE GENOMIC DNA]</scope>
    <source>
        <strain evidence="9">DSM 22530</strain>
    </source>
</reference>
<name>A0A1I1SQT6_9BACI</name>
<evidence type="ECO:0000256" key="2">
    <source>
        <dbReference type="ARBA" id="ARBA00005262"/>
    </source>
</evidence>
<keyword evidence="3" id="KW-1003">Cell membrane</keyword>
<keyword evidence="4 7" id="KW-0812">Transmembrane</keyword>
<dbReference type="AlphaFoldDB" id="A0A1I1SQT6"/>
<feature type="transmembrane region" description="Helical" evidence="7">
    <location>
        <begin position="93"/>
        <end position="118"/>
    </location>
</feature>
<protein>
    <submittedName>
        <fullName evidence="8">Chromate transporter</fullName>
    </submittedName>
</protein>
<feature type="transmembrane region" description="Helical" evidence="7">
    <location>
        <begin position="162"/>
        <end position="193"/>
    </location>
</feature>
<evidence type="ECO:0000256" key="4">
    <source>
        <dbReference type="ARBA" id="ARBA00022692"/>
    </source>
</evidence>
<evidence type="ECO:0000313" key="9">
    <source>
        <dbReference type="Proteomes" id="UP000199474"/>
    </source>
</evidence>
<evidence type="ECO:0000256" key="5">
    <source>
        <dbReference type="ARBA" id="ARBA00022989"/>
    </source>
</evidence>
<sequence length="206" mass="22012">MGCVFVSDKQDKYIKQNSRGTSQLRLFLAFFRVGVLGYGGGPGSIPLIHKEVVDRYQWLSDEDFGDILALANTLPGPIATKLAGYIGQRVSGVLGMINAILAVIMPTIVLMIVLLTFLSSISEFDWVSGMTAAVIPVVGVMLGVLTWQFFKKAGDGIGWIKTILMSAAVLVLLELAGVHPGIIIGVLIILALVRRDGKPQAEGEGS</sequence>
<dbReference type="PANTHER" id="PTHR43663:SF1">
    <property type="entry name" value="CHROMATE TRANSPORTER"/>
    <property type="match status" value="1"/>
</dbReference>